<name>A0A326RYR4_9BACT</name>
<reference evidence="1 2" key="1">
    <citation type="submission" date="2018-06" db="EMBL/GenBank/DDBJ databases">
        <title>Genomic Encyclopedia of Archaeal and Bacterial Type Strains, Phase II (KMG-II): from individual species to whole genera.</title>
        <authorList>
            <person name="Goeker M."/>
        </authorList>
    </citation>
    <scope>NUCLEOTIDE SEQUENCE [LARGE SCALE GENOMIC DNA]</scope>
    <source>
        <strain evidence="1 2">T4</strain>
    </source>
</reference>
<comment type="caution">
    <text evidence="1">The sequence shown here is derived from an EMBL/GenBank/DDBJ whole genome shotgun (WGS) entry which is preliminary data.</text>
</comment>
<dbReference type="RefSeq" id="WP_111391626.1">
    <property type="nucleotide sequence ID" value="NZ_JBJINY010000026.1"/>
</dbReference>
<protein>
    <recommendedName>
        <fullName evidence="3">Transglutaminase superfamily protein</fullName>
    </recommendedName>
</protein>
<dbReference type="Proteomes" id="UP000248917">
    <property type="component" value="Unassembled WGS sequence"/>
</dbReference>
<evidence type="ECO:0008006" key="3">
    <source>
        <dbReference type="Google" id="ProtNLM"/>
    </source>
</evidence>
<sequence>MKRFGLFVGIFISIFRLGIAQQKPLQQDYLFFGSEIEKEIWNSEQKNPYQLFKAVNALPDLPDEKWDILVKELDQKAGKEKDQLSLLRTIFQKTHQRLLRKYEQHSSFNAMLSEGKFDCVSGSAALGLLLDRYGYDFDVVETDYHVFIQVRLDEKTIILESTLPVGGMITLPSEVDKYLSAYLPQKDAKATSFNQRLAGQAIDIREGTIFRKVNLTELAGLQYYNDAIVHFNTQQYGQAVQQLSKAYLLYPSDRIEGLRELSIDLAYKTFGYDLRK</sequence>
<keyword evidence="2" id="KW-1185">Reference proteome</keyword>
<dbReference type="AlphaFoldDB" id="A0A326RYR4"/>
<proteinExistence type="predicted"/>
<gene>
    <name evidence="1" type="ORF">CLV31_102401</name>
</gene>
<organism evidence="1 2">
    <name type="scientific">Algoriphagus aquaeductus</name>
    <dbReference type="NCBI Taxonomy" id="475299"/>
    <lineage>
        <taxon>Bacteria</taxon>
        <taxon>Pseudomonadati</taxon>
        <taxon>Bacteroidota</taxon>
        <taxon>Cytophagia</taxon>
        <taxon>Cytophagales</taxon>
        <taxon>Cyclobacteriaceae</taxon>
        <taxon>Algoriphagus</taxon>
    </lineage>
</organism>
<dbReference type="OrthoDB" id="1418365at2"/>
<accession>A0A326RYR4</accession>
<evidence type="ECO:0000313" key="2">
    <source>
        <dbReference type="Proteomes" id="UP000248917"/>
    </source>
</evidence>
<dbReference type="EMBL" id="QKTX01000002">
    <property type="protein sequence ID" value="PZV86501.1"/>
    <property type="molecule type" value="Genomic_DNA"/>
</dbReference>
<evidence type="ECO:0000313" key="1">
    <source>
        <dbReference type="EMBL" id="PZV86501.1"/>
    </source>
</evidence>